<name>A0A2S9GZA6_9BURK</name>
<protein>
    <submittedName>
        <fullName evidence="1">Uncharacterized protein</fullName>
    </submittedName>
</protein>
<organism evidence="1 2">
    <name type="scientific">Solimicrobium silvestre</name>
    <dbReference type="NCBI Taxonomy" id="2099400"/>
    <lineage>
        <taxon>Bacteria</taxon>
        <taxon>Pseudomonadati</taxon>
        <taxon>Pseudomonadota</taxon>
        <taxon>Betaproteobacteria</taxon>
        <taxon>Burkholderiales</taxon>
        <taxon>Oxalobacteraceae</taxon>
        <taxon>Solimicrobium</taxon>
    </lineage>
</organism>
<proteinExistence type="predicted"/>
<dbReference type="AlphaFoldDB" id="A0A2S9GZA6"/>
<evidence type="ECO:0000313" key="2">
    <source>
        <dbReference type="Proteomes" id="UP000237839"/>
    </source>
</evidence>
<sequence>MAKRAQPDRAALEIAHRQLCTDTPLDDMLASAALRPIVENVARRHMVRRAKFDVKKLQANDFD</sequence>
<dbReference type="OrthoDB" id="8759901at2"/>
<reference evidence="1 2" key="1">
    <citation type="submission" date="2018-02" db="EMBL/GenBank/DDBJ databases">
        <title>Solimicrobium silvestre gen. nov., sp. nov., isolated from alpine forest soil.</title>
        <authorList>
            <person name="Margesin R."/>
            <person name="Albuquerque L."/>
            <person name="Zhang D.-C."/>
            <person name="Froufe H.J.C."/>
            <person name="Severino R."/>
            <person name="Roxo I."/>
            <person name="Egas C."/>
            <person name="Da Costa M.S."/>
        </authorList>
    </citation>
    <scope>NUCLEOTIDE SEQUENCE [LARGE SCALE GENOMIC DNA]</scope>
    <source>
        <strain evidence="1 2">S20-91</strain>
    </source>
</reference>
<comment type="caution">
    <text evidence="1">The sequence shown here is derived from an EMBL/GenBank/DDBJ whole genome shotgun (WGS) entry which is preliminary data.</text>
</comment>
<dbReference type="EMBL" id="PUGF01000009">
    <property type="protein sequence ID" value="PRC93065.1"/>
    <property type="molecule type" value="Genomic_DNA"/>
</dbReference>
<evidence type="ECO:0000313" key="1">
    <source>
        <dbReference type="EMBL" id="PRC93065.1"/>
    </source>
</evidence>
<gene>
    <name evidence="1" type="ORF">S2091_2151</name>
</gene>
<dbReference type="RefSeq" id="WP_105531806.1">
    <property type="nucleotide sequence ID" value="NZ_PUGF01000009.1"/>
</dbReference>
<dbReference type="Proteomes" id="UP000237839">
    <property type="component" value="Unassembled WGS sequence"/>
</dbReference>
<keyword evidence="2" id="KW-1185">Reference proteome</keyword>
<accession>A0A2S9GZA6</accession>